<evidence type="ECO:0000313" key="2">
    <source>
        <dbReference type="Proteomes" id="UP000608594"/>
    </source>
</evidence>
<accession>A0A926GAP3</accession>
<comment type="caution">
    <text evidence="1">The sequence shown here is derived from an EMBL/GenBank/DDBJ whole genome shotgun (WGS) entry which is preliminary data.</text>
</comment>
<name>A0A926GAP3_9RHOB</name>
<dbReference type="EMBL" id="JACOQL010000004">
    <property type="protein sequence ID" value="MBC9247548.1"/>
    <property type="molecule type" value="Genomic_DNA"/>
</dbReference>
<protein>
    <submittedName>
        <fullName evidence="1">Uncharacterized protein</fullName>
    </submittedName>
</protein>
<dbReference type="Proteomes" id="UP000608594">
    <property type="component" value="Unassembled WGS sequence"/>
</dbReference>
<proteinExistence type="predicted"/>
<organism evidence="1 2">
    <name type="scientific">Paracoccus amoyensis</name>
    <dbReference type="NCBI Taxonomy" id="2760093"/>
    <lineage>
        <taxon>Bacteria</taxon>
        <taxon>Pseudomonadati</taxon>
        <taxon>Pseudomonadota</taxon>
        <taxon>Alphaproteobacteria</taxon>
        <taxon>Rhodobacterales</taxon>
        <taxon>Paracoccaceae</taxon>
        <taxon>Paracoccus</taxon>
    </lineage>
</organism>
<gene>
    <name evidence="1" type="ORF">H4P12_12720</name>
</gene>
<dbReference type="AlphaFoldDB" id="A0A926GAP3"/>
<reference evidence="1" key="1">
    <citation type="submission" date="2020-08" db="EMBL/GenBank/DDBJ databases">
        <title>Paracoccus amoyensis sp. nov., isolated from the surface seawater at coast of Xiamen, Fujian.</title>
        <authorList>
            <person name="Lyu L."/>
        </authorList>
    </citation>
    <scope>NUCLEOTIDE SEQUENCE</scope>
    <source>
        <strain evidence="1">11-3</strain>
    </source>
</reference>
<dbReference type="RefSeq" id="WP_187794050.1">
    <property type="nucleotide sequence ID" value="NZ_JACOQL010000004.1"/>
</dbReference>
<sequence>MDPIRVLVPNAREGPGINVCRALRLADQPYYIIGAEAVPYRFWNAEADEMHPLVPGTDPRFIPQLKALAIETRADVVYASDTNDELLKLSKHRGEIIATGARVLMRYGYVRIGRS</sequence>
<keyword evidence="2" id="KW-1185">Reference proteome</keyword>
<evidence type="ECO:0000313" key="1">
    <source>
        <dbReference type="EMBL" id="MBC9247548.1"/>
    </source>
</evidence>
<dbReference type="Gene3D" id="3.40.50.20">
    <property type="match status" value="1"/>
</dbReference>